<proteinExistence type="inferred from homology"/>
<dbReference type="Proteomes" id="UP000544872">
    <property type="component" value="Unassembled WGS sequence"/>
</dbReference>
<comment type="similarity">
    <text evidence="8">Belongs to the transferase hexapeptide repeat family. LpxA subfamily.</text>
</comment>
<dbReference type="Gene3D" id="2.160.10.10">
    <property type="entry name" value="Hexapeptide repeat proteins"/>
    <property type="match status" value="1"/>
</dbReference>
<dbReference type="GO" id="GO:0016020">
    <property type="term" value="C:membrane"/>
    <property type="evidence" value="ECO:0007669"/>
    <property type="project" value="GOC"/>
</dbReference>
<keyword evidence="11" id="KW-1185">Reference proteome</keyword>
<comment type="function">
    <text evidence="8">Involved in the biosynthesis of lipid A, a phosphorylated glycolipid that anchors the lipopolysaccharide to the outer membrane of the cell.</text>
</comment>
<dbReference type="UniPathway" id="UPA00359">
    <property type="reaction ID" value="UER00477"/>
</dbReference>
<keyword evidence="4 8" id="KW-0808">Transferase</keyword>
<evidence type="ECO:0000256" key="6">
    <source>
        <dbReference type="ARBA" id="ARBA00023098"/>
    </source>
</evidence>
<protein>
    <recommendedName>
        <fullName evidence="8">Acyl-[acyl-carrier-protein]--UDP-N-acetylglucosamine O-acyltransferase</fullName>
        <shortName evidence="8">UDP-N-acetylglucosamine acyltransferase</shortName>
        <ecNumber evidence="8">2.3.1.129</ecNumber>
    </recommendedName>
</protein>
<dbReference type="GO" id="GO:0009245">
    <property type="term" value="P:lipid A biosynthetic process"/>
    <property type="evidence" value="ECO:0007669"/>
    <property type="project" value="UniProtKB-UniRule"/>
</dbReference>
<keyword evidence="1 8" id="KW-0963">Cytoplasm</keyword>
<feature type="domain" description="UDP N-acetylglucosamine O-acyltransferase C-terminal" evidence="9">
    <location>
        <begin position="176"/>
        <end position="260"/>
    </location>
</feature>
<comment type="pathway">
    <text evidence="8">Glycolipid biosynthesis; lipid IV(A) biosynthesis; lipid IV(A) from (3R)-3-hydroxytetradecanoyl-[acyl-carrier-protein] and UDP-N-acetyl-alpha-D-glucosamine: step 1/6.</text>
</comment>
<dbReference type="Gene3D" id="1.20.1180.10">
    <property type="entry name" value="Udp N-acetylglucosamine O-acyltransferase, C-terminal domain"/>
    <property type="match status" value="1"/>
</dbReference>
<evidence type="ECO:0000256" key="7">
    <source>
        <dbReference type="ARBA" id="ARBA00023315"/>
    </source>
</evidence>
<dbReference type="GO" id="GO:0008780">
    <property type="term" value="F:acyl-[acyl-carrier-protein]-UDP-N-acetylglucosamine O-acyltransferase activity"/>
    <property type="evidence" value="ECO:0007669"/>
    <property type="project" value="UniProtKB-UniRule"/>
</dbReference>
<dbReference type="CDD" id="cd03351">
    <property type="entry name" value="LbH_UDP-GlcNAc_AT"/>
    <property type="match status" value="1"/>
</dbReference>
<evidence type="ECO:0000256" key="8">
    <source>
        <dbReference type="HAMAP-Rule" id="MF_00387"/>
    </source>
</evidence>
<keyword evidence="6 8" id="KW-0443">Lipid metabolism</keyword>
<keyword evidence="3 8" id="KW-0441">Lipid A biosynthesis</keyword>
<keyword evidence="7 8" id="KW-0012">Acyltransferase</keyword>
<accession>A0A7X0DLN1</accession>
<dbReference type="InterPro" id="IPR018357">
    <property type="entry name" value="Hexapep_transf_CS"/>
</dbReference>
<dbReference type="InterPro" id="IPR011004">
    <property type="entry name" value="Trimer_LpxA-like_sf"/>
</dbReference>
<evidence type="ECO:0000259" key="9">
    <source>
        <dbReference type="Pfam" id="PF13720"/>
    </source>
</evidence>
<organism evidence="10 11">
    <name type="scientific">Novispirillum itersonii</name>
    <name type="common">Aquaspirillum itersonii</name>
    <dbReference type="NCBI Taxonomy" id="189"/>
    <lineage>
        <taxon>Bacteria</taxon>
        <taxon>Pseudomonadati</taxon>
        <taxon>Pseudomonadota</taxon>
        <taxon>Alphaproteobacteria</taxon>
        <taxon>Rhodospirillales</taxon>
        <taxon>Novispirillaceae</taxon>
        <taxon>Novispirillum</taxon>
    </lineage>
</organism>
<evidence type="ECO:0000313" key="11">
    <source>
        <dbReference type="Proteomes" id="UP000544872"/>
    </source>
</evidence>
<dbReference type="InterPro" id="IPR029098">
    <property type="entry name" value="Acetyltransf_C"/>
</dbReference>
<comment type="subcellular location">
    <subcellularLocation>
        <location evidence="8">Cytoplasm</location>
    </subcellularLocation>
</comment>
<comment type="subunit">
    <text evidence="8">Homotrimer.</text>
</comment>
<evidence type="ECO:0000256" key="2">
    <source>
        <dbReference type="ARBA" id="ARBA00022516"/>
    </source>
</evidence>
<dbReference type="NCBIfam" id="NF003657">
    <property type="entry name" value="PRK05289.1"/>
    <property type="match status" value="1"/>
</dbReference>
<dbReference type="RefSeq" id="WP_184262993.1">
    <property type="nucleotide sequence ID" value="NZ_JACIIX010000004.1"/>
</dbReference>
<dbReference type="AlphaFoldDB" id="A0A7X0DLN1"/>
<evidence type="ECO:0000256" key="1">
    <source>
        <dbReference type="ARBA" id="ARBA00022490"/>
    </source>
</evidence>
<evidence type="ECO:0000256" key="4">
    <source>
        <dbReference type="ARBA" id="ARBA00022679"/>
    </source>
</evidence>
<dbReference type="InterPro" id="IPR037157">
    <property type="entry name" value="Acetyltransf_C_sf"/>
</dbReference>
<comment type="caution">
    <text evidence="10">The sequence shown here is derived from an EMBL/GenBank/DDBJ whole genome shotgun (WGS) entry which is preliminary data.</text>
</comment>
<dbReference type="PANTHER" id="PTHR43480">
    <property type="entry name" value="ACYL-[ACYL-CARRIER-PROTEIN]--UDP-N-ACETYLGLUCOSAMINE O-ACYLTRANSFERASE"/>
    <property type="match status" value="1"/>
</dbReference>
<gene>
    <name evidence="8" type="primary">lpxA</name>
    <name evidence="10" type="ORF">FHS48_001575</name>
</gene>
<dbReference type="InterPro" id="IPR001451">
    <property type="entry name" value="Hexapep"/>
</dbReference>
<dbReference type="HAMAP" id="MF_00387">
    <property type="entry name" value="LpxA"/>
    <property type="match status" value="1"/>
</dbReference>
<dbReference type="PIRSF" id="PIRSF000456">
    <property type="entry name" value="UDP-GlcNAc_acltr"/>
    <property type="match status" value="1"/>
</dbReference>
<evidence type="ECO:0000256" key="5">
    <source>
        <dbReference type="ARBA" id="ARBA00022737"/>
    </source>
</evidence>
<keyword evidence="5 8" id="KW-0677">Repeat</keyword>
<dbReference type="PANTHER" id="PTHR43480:SF1">
    <property type="entry name" value="ACYL-[ACYL-CARRIER-PROTEIN]--UDP-N-ACETYLGLUCOSAMINE O-ACYLTRANSFERASE, MITOCHONDRIAL-RELATED"/>
    <property type="match status" value="1"/>
</dbReference>
<sequence length="269" mass="28513">MPHIHPTAVVDPKARLAESVRIGPYCIVGPDVELGERVELMSHVVVEGHTSIGEGTRIFPFAAVGQIPQDLKYKGEAGRLDIGSDVIIREHVTVNIGTEGGGMLTRVGNRCMLAIGCHVAHDCLIGDSVLVMNHVLLGGHVVIGDYAVLGGGSAVHQFARIGKHAMIGGLSGVENDVIPYGTVMGNRARLEGLNLVGIKRRGYSREEIHGLRNAYKDLFLTADDTVLSDRVQAVKTAYAGLSAVKDVIDFIEADSSRALCRPSAGGHAA</sequence>
<dbReference type="EMBL" id="JACIIX010000004">
    <property type="protein sequence ID" value="MBB6210165.1"/>
    <property type="molecule type" value="Genomic_DNA"/>
</dbReference>
<evidence type="ECO:0000313" key="10">
    <source>
        <dbReference type="EMBL" id="MBB6210165.1"/>
    </source>
</evidence>
<dbReference type="PROSITE" id="PS00101">
    <property type="entry name" value="HEXAPEP_TRANSFERASES"/>
    <property type="match status" value="2"/>
</dbReference>
<evidence type="ECO:0000256" key="3">
    <source>
        <dbReference type="ARBA" id="ARBA00022556"/>
    </source>
</evidence>
<keyword evidence="2 8" id="KW-0444">Lipid biosynthesis</keyword>
<comment type="catalytic activity">
    <reaction evidence="8">
        <text>a (3R)-hydroxyacyl-[ACP] + UDP-N-acetyl-alpha-D-glucosamine = a UDP-3-O-[(3R)-3-hydroxyacyl]-N-acetyl-alpha-D-glucosamine + holo-[ACP]</text>
        <dbReference type="Rhea" id="RHEA:67812"/>
        <dbReference type="Rhea" id="RHEA-COMP:9685"/>
        <dbReference type="Rhea" id="RHEA-COMP:9945"/>
        <dbReference type="ChEBI" id="CHEBI:57705"/>
        <dbReference type="ChEBI" id="CHEBI:64479"/>
        <dbReference type="ChEBI" id="CHEBI:78827"/>
        <dbReference type="ChEBI" id="CHEBI:173225"/>
        <dbReference type="EC" id="2.3.1.129"/>
    </reaction>
</comment>
<reference evidence="10 11" key="1">
    <citation type="submission" date="2020-08" db="EMBL/GenBank/DDBJ databases">
        <title>Genomic Encyclopedia of Type Strains, Phase IV (KMG-IV): sequencing the most valuable type-strain genomes for metagenomic binning, comparative biology and taxonomic classification.</title>
        <authorList>
            <person name="Goeker M."/>
        </authorList>
    </citation>
    <scope>NUCLEOTIDE SEQUENCE [LARGE SCALE GENOMIC DNA]</scope>
    <source>
        <strain evidence="10 11">DSM 11590</strain>
    </source>
</reference>
<name>A0A7X0DLN1_NOVIT</name>
<dbReference type="NCBIfam" id="TIGR01852">
    <property type="entry name" value="lipid_A_lpxA"/>
    <property type="match status" value="1"/>
</dbReference>
<dbReference type="GO" id="GO:0005737">
    <property type="term" value="C:cytoplasm"/>
    <property type="evidence" value="ECO:0007669"/>
    <property type="project" value="UniProtKB-SubCell"/>
</dbReference>
<dbReference type="SUPFAM" id="SSF51161">
    <property type="entry name" value="Trimeric LpxA-like enzymes"/>
    <property type="match status" value="1"/>
</dbReference>
<dbReference type="EC" id="2.3.1.129" evidence="8"/>
<dbReference type="InterPro" id="IPR010137">
    <property type="entry name" value="Lipid_A_LpxA"/>
</dbReference>
<dbReference type="Pfam" id="PF13720">
    <property type="entry name" value="Acetyltransf_11"/>
    <property type="match status" value="1"/>
</dbReference>
<dbReference type="Pfam" id="PF00132">
    <property type="entry name" value="Hexapep"/>
    <property type="match status" value="1"/>
</dbReference>